<sequence>MSAEGISARGSGLVGLEHCNAGSSKAGRLCGVLGWDVRKRATAAQVPAKAEDGQGKVPEKVLSRQLEDIKKRAKEKRNKNLADSGKRRAFVLAPGQVVTNCRKITKTTTEC</sequence>
<name>A0A091DKN1_FUKDA</name>
<accession>A0A091DKN1</accession>
<reference evidence="1 2" key="1">
    <citation type="submission" date="2013-11" db="EMBL/GenBank/DDBJ databases">
        <title>The Damaraland mole rat (Fukomys damarensis) genome and evolution of African mole rats.</title>
        <authorList>
            <person name="Gladyshev V.N."/>
            <person name="Fang X."/>
        </authorList>
    </citation>
    <scope>NUCLEOTIDE SEQUENCE [LARGE SCALE GENOMIC DNA]</scope>
    <source>
        <tissue evidence="1">Liver</tissue>
    </source>
</reference>
<dbReference type="Proteomes" id="UP000028990">
    <property type="component" value="Unassembled WGS sequence"/>
</dbReference>
<proteinExistence type="predicted"/>
<protein>
    <submittedName>
        <fullName evidence="1">Shugoshin-like 1</fullName>
    </submittedName>
</protein>
<dbReference type="AlphaFoldDB" id="A0A091DKN1"/>
<evidence type="ECO:0000313" key="2">
    <source>
        <dbReference type="Proteomes" id="UP000028990"/>
    </source>
</evidence>
<gene>
    <name evidence="1" type="ORF">H920_07779</name>
</gene>
<organism evidence="1 2">
    <name type="scientific">Fukomys damarensis</name>
    <name type="common">Damaraland mole rat</name>
    <name type="synonym">Cryptomys damarensis</name>
    <dbReference type="NCBI Taxonomy" id="885580"/>
    <lineage>
        <taxon>Eukaryota</taxon>
        <taxon>Metazoa</taxon>
        <taxon>Chordata</taxon>
        <taxon>Craniata</taxon>
        <taxon>Vertebrata</taxon>
        <taxon>Euteleostomi</taxon>
        <taxon>Mammalia</taxon>
        <taxon>Eutheria</taxon>
        <taxon>Euarchontoglires</taxon>
        <taxon>Glires</taxon>
        <taxon>Rodentia</taxon>
        <taxon>Hystricomorpha</taxon>
        <taxon>Bathyergidae</taxon>
        <taxon>Fukomys</taxon>
    </lineage>
</organism>
<keyword evidence="2" id="KW-1185">Reference proteome</keyword>
<dbReference type="EMBL" id="KN122373">
    <property type="protein sequence ID" value="KFO30825.1"/>
    <property type="molecule type" value="Genomic_DNA"/>
</dbReference>
<evidence type="ECO:0000313" key="1">
    <source>
        <dbReference type="EMBL" id="KFO30825.1"/>
    </source>
</evidence>